<dbReference type="HOGENOM" id="CLU_063829_0_1_4"/>
<evidence type="ECO:0000313" key="6">
    <source>
        <dbReference type="Proteomes" id="UP000003511"/>
    </source>
</evidence>
<dbReference type="NCBIfam" id="TIGR03298">
    <property type="entry name" value="argP"/>
    <property type="match status" value="1"/>
</dbReference>
<dbReference type="AlphaFoldDB" id="G4MCM6"/>
<dbReference type="Pfam" id="PF03466">
    <property type="entry name" value="LysR_substrate"/>
    <property type="match status" value="1"/>
</dbReference>
<dbReference type="Gene3D" id="3.40.190.290">
    <property type="match status" value="1"/>
</dbReference>
<dbReference type="Proteomes" id="UP000003511">
    <property type="component" value="Unassembled WGS sequence"/>
</dbReference>
<keyword evidence="2" id="KW-0238">DNA-binding</keyword>
<dbReference type="InterPro" id="IPR050176">
    <property type="entry name" value="LTTR"/>
</dbReference>
<evidence type="ECO:0000259" key="4">
    <source>
        <dbReference type="Pfam" id="PF03466"/>
    </source>
</evidence>
<evidence type="ECO:0000256" key="2">
    <source>
        <dbReference type="ARBA" id="ARBA00023125"/>
    </source>
</evidence>
<evidence type="ECO:0000256" key="3">
    <source>
        <dbReference type="ARBA" id="ARBA00023163"/>
    </source>
</evidence>
<feature type="domain" description="LysR substrate-binding" evidence="4">
    <location>
        <begin position="54"/>
        <end position="235"/>
    </location>
</feature>
<reference evidence="5 6" key="2">
    <citation type="submission" date="2011-10" db="EMBL/GenBank/DDBJ databases">
        <title>Draft genome sequence of Candidatus Burkholderia kirkii.</title>
        <authorList>
            <person name="Carlier A.L."/>
            <person name="Eberl L."/>
        </authorList>
    </citation>
    <scope>NUCLEOTIDE SEQUENCE [LARGE SCALE GENOMIC DNA]</scope>
    <source>
        <strain evidence="5 6">UZHbot1</strain>
    </source>
</reference>
<keyword evidence="6" id="KW-1185">Reference proteome</keyword>
<dbReference type="PANTHER" id="PTHR30579">
    <property type="entry name" value="TRANSCRIPTIONAL REGULATOR"/>
    <property type="match status" value="1"/>
</dbReference>
<reference evidence="5 6" key="1">
    <citation type="submission" date="2011-09" db="EMBL/GenBank/DDBJ databases">
        <authorList>
            <person name="Carlier A."/>
        </authorList>
    </citation>
    <scope>NUCLEOTIDE SEQUENCE [LARGE SCALE GENOMIC DNA]</scope>
    <source>
        <strain evidence="5 6">UZHbot1</strain>
    </source>
</reference>
<proteinExistence type="predicted"/>
<dbReference type="STRING" id="1055526.BKIR_c38_2436"/>
<dbReference type="BioCyc" id="CBUR1055526:G10QW-1250-MONOMER"/>
<keyword evidence="1" id="KW-0805">Transcription regulation</keyword>
<keyword evidence="3" id="KW-0804">Transcription</keyword>
<dbReference type="PANTHER" id="PTHR30579:SF2">
    <property type="entry name" value="HTH-TYPE TRANSCRIPTIONAL REGULATOR ARGP"/>
    <property type="match status" value="1"/>
</dbReference>
<gene>
    <name evidence="5" type="ORF">BKIR_c38_2436</name>
</gene>
<dbReference type="SUPFAM" id="SSF53850">
    <property type="entry name" value="Periplasmic binding protein-like II"/>
    <property type="match status" value="1"/>
</dbReference>
<evidence type="ECO:0000256" key="1">
    <source>
        <dbReference type="ARBA" id="ARBA00023015"/>
    </source>
</evidence>
<dbReference type="InterPro" id="IPR005119">
    <property type="entry name" value="LysR_subst-bd"/>
</dbReference>
<sequence length="261" mass="29253">MKLLEERVGSLLIRRGQPCEATASGTLLCRHTEHVQLLEAELGDRMPTLPGTPGERRAKLRIAVNDDSMSTWFITAAADFCVDRELLLDVVVDDQDHTAQRIREGDMQGAVTTLAEPMPGWRAVKLGRMRYSAVCSPAYFARHFANGLSRDALRRAPCMNFNEKDELQKRFVKRVTRADIEPPAHFVPHGAGFVGACASGFAWGMCPQRLVARELERGKLVEVLPGARFEVDLYWQSWRLSLGWLDDLSAMLKRGAKAFLD</sequence>
<dbReference type="EMBL" id="CAFE01000196">
    <property type="protein sequence ID" value="CCD38905.1"/>
    <property type="molecule type" value="Genomic_DNA"/>
</dbReference>
<accession>G4MCM6</accession>
<evidence type="ECO:0000313" key="5">
    <source>
        <dbReference type="EMBL" id="CCD38905.1"/>
    </source>
</evidence>
<dbReference type="GO" id="GO:0003677">
    <property type="term" value="F:DNA binding"/>
    <property type="evidence" value="ECO:0007669"/>
    <property type="project" value="UniProtKB-KW"/>
</dbReference>
<dbReference type="GO" id="GO:0003700">
    <property type="term" value="F:DNA-binding transcription factor activity"/>
    <property type="evidence" value="ECO:0007669"/>
    <property type="project" value="TreeGrafter"/>
</dbReference>
<name>G4MCM6_9BURK</name>
<protein>
    <submittedName>
        <fullName evidence="5">Transcriptional regulator, LysR family</fullName>
    </submittedName>
</protein>
<comment type="caution">
    <text evidence="5">The sequence shown here is derived from an EMBL/GenBank/DDBJ whole genome shotgun (WGS) entry which is preliminary data.</text>
</comment>
<organism evidence="5 6">
    <name type="scientific">Candidatus Paraburkholderia kirkii UZHbot1</name>
    <dbReference type="NCBI Taxonomy" id="1055526"/>
    <lineage>
        <taxon>Bacteria</taxon>
        <taxon>Pseudomonadati</taxon>
        <taxon>Pseudomonadota</taxon>
        <taxon>Betaproteobacteria</taxon>
        <taxon>Burkholderiales</taxon>
        <taxon>Burkholderiaceae</taxon>
        <taxon>Paraburkholderia</taxon>
    </lineage>
</organism>
<dbReference type="NCBIfam" id="NF002964">
    <property type="entry name" value="PRK03635.1"/>
    <property type="match status" value="1"/>
</dbReference>
<dbReference type="InterPro" id="IPR017685">
    <property type="entry name" value="ArgP"/>
</dbReference>